<dbReference type="RefSeq" id="WP_397716491.1">
    <property type="nucleotide sequence ID" value="NZ_JBIRGN010000007.1"/>
</dbReference>
<name>A0ABW7QYT4_9ACTN</name>
<keyword evidence="1" id="KW-0540">Nuclease</keyword>
<sequence>MGEPRESPRPPSGLWELAVEGVLLARCALDAGWPRTKLFRRLAGEGWTRIGGGAWAEPGRTVDLSLRLRAGQLAIPGLVASHTAAATLWGIEVLRSEPEFIDPGRSRRRAGARMHWLTLPPRDVTVTRGLRVTTVARTLADLLRGGPRDEALVAVDSALAWRTVGVDRVRRPPLIAAPAIAAALRAPLPGADTARRRLDLADPRAASPAETVARLRMHDAGLHPSTQAELLTPSGRRCRPDFLFREEGVAVEIEGYAYHGTREAHRRDLARYNDLAACPEVRMVLRFGAEEVLYGPEAFIEQLKSTLASCRR</sequence>
<organism evidence="1 2">
    <name type="scientific">Streptomyces longisporoflavus</name>
    <dbReference type="NCBI Taxonomy" id="28044"/>
    <lineage>
        <taxon>Bacteria</taxon>
        <taxon>Bacillati</taxon>
        <taxon>Actinomycetota</taxon>
        <taxon>Actinomycetes</taxon>
        <taxon>Kitasatosporales</taxon>
        <taxon>Streptomycetaceae</taxon>
        <taxon>Streptomyces</taxon>
    </lineage>
</organism>
<comment type="caution">
    <text evidence="1">The sequence shown here is derived from an EMBL/GenBank/DDBJ whole genome shotgun (WGS) entry which is preliminary data.</text>
</comment>
<proteinExistence type="predicted"/>
<dbReference type="GO" id="GO:0004519">
    <property type="term" value="F:endonuclease activity"/>
    <property type="evidence" value="ECO:0007669"/>
    <property type="project" value="UniProtKB-KW"/>
</dbReference>
<keyword evidence="2" id="KW-1185">Reference proteome</keyword>
<keyword evidence="1" id="KW-0255">Endonuclease</keyword>
<evidence type="ECO:0000313" key="2">
    <source>
        <dbReference type="Proteomes" id="UP001610818"/>
    </source>
</evidence>
<reference evidence="1 2" key="1">
    <citation type="submission" date="2024-10" db="EMBL/GenBank/DDBJ databases">
        <title>The Natural Products Discovery Center: Release of the First 8490 Sequenced Strains for Exploring Actinobacteria Biosynthetic Diversity.</title>
        <authorList>
            <person name="Kalkreuter E."/>
            <person name="Kautsar S.A."/>
            <person name="Yang D."/>
            <person name="Bader C.D."/>
            <person name="Teijaro C.N."/>
            <person name="Fluegel L."/>
            <person name="Davis C.M."/>
            <person name="Simpson J.R."/>
            <person name="Lauterbach L."/>
            <person name="Steele A.D."/>
            <person name="Gui C."/>
            <person name="Meng S."/>
            <person name="Li G."/>
            <person name="Viehrig K."/>
            <person name="Ye F."/>
            <person name="Su P."/>
            <person name="Kiefer A.F."/>
            <person name="Nichols A."/>
            <person name="Cepeda A.J."/>
            <person name="Yan W."/>
            <person name="Fan B."/>
            <person name="Jiang Y."/>
            <person name="Adhikari A."/>
            <person name="Zheng C.-J."/>
            <person name="Schuster L."/>
            <person name="Cowan T.M."/>
            <person name="Smanski M.J."/>
            <person name="Chevrette M.G."/>
            <person name="De Carvalho L.P.S."/>
            <person name="Shen B."/>
        </authorList>
    </citation>
    <scope>NUCLEOTIDE SEQUENCE [LARGE SCALE GENOMIC DNA]</scope>
    <source>
        <strain evidence="1 2">NPDC017990</strain>
    </source>
</reference>
<protein>
    <submittedName>
        <fullName evidence="1">Endonuclease domain-containing protein</fullName>
    </submittedName>
</protein>
<dbReference type="EMBL" id="JBIRGQ010000007">
    <property type="protein sequence ID" value="MFH8550161.1"/>
    <property type="molecule type" value="Genomic_DNA"/>
</dbReference>
<evidence type="ECO:0000313" key="1">
    <source>
        <dbReference type="EMBL" id="MFH8550161.1"/>
    </source>
</evidence>
<gene>
    <name evidence="1" type="ORF">ACH4F9_34670</name>
</gene>
<keyword evidence="1" id="KW-0378">Hydrolase</keyword>
<dbReference type="Proteomes" id="UP001610818">
    <property type="component" value="Unassembled WGS sequence"/>
</dbReference>
<accession>A0ABW7QYT4</accession>